<evidence type="ECO:0000313" key="2">
    <source>
        <dbReference type="EMBL" id="TGX44764.1"/>
    </source>
</evidence>
<reference evidence="2 3" key="1">
    <citation type="submission" date="2019-04" db="EMBL/GenBank/DDBJ databases">
        <title>Sphingomonas psychrotolerans sp. nov., isolated from soil in the Tianshan Mountains, Xinjiang, China.</title>
        <authorList>
            <person name="Luo Y."/>
            <person name="Sheng H."/>
        </authorList>
    </citation>
    <scope>NUCLEOTIDE SEQUENCE [LARGE SCALE GENOMIC DNA]</scope>
    <source>
        <strain evidence="2 3">KIS18-15</strain>
    </source>
</reference>
<protein>
    <submittedName>
        <fullName evidence="2">Uncharacterized protein</fullName>
    </submittedName>
</protein>
<evidence type="ECO:0000256" key="1">
    <source>
        <dbReference type="SAM" id="Phobius"/>
    </source>
</evidence>
<dbReference type="OrthoDB" id="9813621at2"/>
<dbReference type="Proteomes" id="UP000309848">
    <property type="component" value="Unassembled WGS sequence"/>
</dbReference>
<dbReference type="AlphaFoldDB" id="A0A4S1WN96"/>
<keyword evidence="1" id="KW-0812">Transmembrane</keyword>
<evidence type="ECO:0000313" key="3">
    <source>
        <dbReference type="Proteomes" id="UP000309848"/>
    </source>
</evidence>
<keyword evidence="3" id="KW-1185">Reference proteome</keyword>
<dbReference type="EMBL" id="SRXU01000002">
    <property type="protein sequence ID" value="TGX44764.1"/>
    <property type="molecule type" value="Genomic_DNA"/>
</dbReference>
<feature type="transmembrane region" description="Helical" evidence="1">
    <location>
        <begin position="17"/>
        <end position="35"/>
    </location>
</feature>
<comment type="caution">
    <text evidence="2">The sequence shown here is derived from an EMBL/GenBank/DDBJ whole genome shotgun (WGS) entry which is preliminary data.</text>
</comment>
<accession>A0A4S1WN96</accession>
<keyword evidence="1" id="KW-0472">Membrane</keyword>
<sequence length="156" mass="15526">MLLLPLLVGAPWSGSDYGVMALLLGGAGLLLELAARASGDRTYRAGAGVAVVAAFLLLWVNGAVGVLGDEDNPANLMFVGVLAIALAGAFVADFRPAGMARAMLATAAAQLLVGIVALAAGLGSPGYAGLYEVVLGTGVFGGLWLLSAGLFRRAAV</sequence>
<feature type="transmembrane region" description="Helical" evidence="1">
    <location>
        <begin position="104"/>
        <end position="123"/>
    </location>
</feature>
<keyword evidence="1" id="KW-1133">Transmembrane helix</keyword>
<proteinExistence type="predicted"/>
<organism evidence="2 3">
    <name type="scientific">Sphingomonas naasensis</name>
    <dbReference type="NCBI Taxonomy" id="1344951"/>
    <lineage>
        <taxon>Bacteria</taxon>
        <taxon>Pseudomonadati</taxon>
        <taxon>Pseudomonadota</taxon>
        <taxon>Alphaproteobacteria</taxon>
        <taxon>Sphingomonadales</taxon>
        <taxon>Sphingomonadaceae</taxon>
        <taxon>Sphingomonas</taxon>
    </lineage>
</organism>
<feature type="transmembrane region" description="Helical" evidence="1">
    <location>
        <begin position="74"/>
        <end position="92"/>
    </location>
</feature>
<feature type="transmembrane region" description="Helical" evidence="1">
    <location>
        <begin position="47"/>
        <end position="68"/>
    </location>
</feature>
<gene>
    <name evidence="2" type="ORF">E5A74_07915</name>
</gene>
<name>A0A4S1WN96_9SPHN</name>
<feature type="transmembrane region" description="Helical" evidence="1">
    <location>
        <begin position="129"/>
        <end position="151"/>
    </location>
</feature>